<dbReference type="AlphaFoldDB" id="A0A1J5P8P0"/>
<name>A0A1J5P8P0_9ZZZZ</name>
<evidence type="ECO:0000313" key="1">
    <source>
        <dbReference type="EMBL" id="OIQ67961.1"/>
    </source>
</evidence>
<proteinExistence type="predicted"/>
<reference evidence="1" key="1">
    <citation type="submission" date="2016-10" db="EMBL/GenBank/DDBJ databases">
        <title>Sequence of Gallionella enrichment culture.</title>
        <authorList>
            <person name="Poehlein A."/>
            <person name="Muehling M."/>
            <person name="Daniel R."/>
        </authorList>
    </citation>
    <scope>NUCLEOTIDE SEQUENCE</scope>
</reference>
<sequence length="66" mass="7612">MIHSSTLGFSPRLPVSVYGTGIHNLKLSGFSWKYDYLNYPLTRRLKVLSAFSKVCVLYYKPYTYGL</sequence>
<organism evidence="1">
    <name type="scientific">mine drainage metagenome</name>
    <dbReference type="NCBI Taxonomy" id="410659"/>
    <lineage>
        <taxon>unclassified sequences</taxon>
        <taxon>metagenomes</taxon>
        <taxon>ecological metagenomes</taxon>
    </lineage>
</organism>
<gene>
    <name evidence="1" type="ORF">GALL_504520</name>
</gene>
<protein>
    <submittedName>
        <fullName evidence="1">Uncharacterized protein</fullName>
    </submittedName>
</protein>
<comment type="caution">
    <text evidence="1">The sequence shown here is derived from an EMBL/GenBank/DDBJ whole genome shotgun (WGS) entry which is preliminary data.</text>
</comment>
<accession>A0A1J5P8P0</accession>
<dbReference type="EMBL" id="MLJW01005591">
    <property type="protein sequence ID" value="OIQ67961.1"/>
    <property type="molecule type" value="Genomic_DNA"/>
</dbReference>